<comment type="subcellular location">
    <subcellularLocation>
        <location evidence="1">Membrane</location>
    </subcellularLocation>
</comment>
<feature type="domain" description="Cytochrome b561" evidence="9">
    <location>
        <begin position="10"/>
        <end position="182"/>
    </location>
</feature>
<dbReference type="PANTHER" id="PTHR23130">
    <property type="entry name" value="CYTOCHROME B561 AND DOMON DOMAIN-CONTAINING PROTEIN"/>
    <property type="match status" value="1"/>
</dbReference>
<proteinExistence type="predicted"/>
<feature type="transmembrane region" description="Helical" evidence="8">
    <location>
        <begin position="6"/>
        <end position="29"/>
    </location>
</feature>
<evidence type="ECO:0000256" key="5">
    <source>
        <dbReference type="ARBA" id="ARBA00022989"/>
    </source>
</evidence>
<feature type="transmembrane region" description="Helical" evidence="8">
    <location>
        <begin position="105"/>
        <end position="122"/>
    </location>
</feature>
<evidence type="ECO:0000256" key="2">
    <source>
        <dbReference type="ARBA" id="ARBA00022448"/>
    </source>
</evidence>
<dbReference type="EMBL" id="CP031044">
    <property type="protein sequence ID" value="QDZ23860.1"/>
    <property type="molecule type" value="Genomic_DNA"/>
</dbReference>
<dbReference type="CDD" id="cd08760">
    <property type="entry name" value="Cyt_b561_FRRS1_like"/>
    <property type="match status" value="1"/>
</dbReference>
<dbReference type="STRING" id="1764295.A0A5B8MWM5"/>
<evidence type="ECO:0000256" key="6">
    <source>
        <dbReference type="ARBA" id="ARBA00023136"/>
    </source>
</evidence>
<evidence type="ECO:0000256" key="3">
    <source>
        <dbReference type="ARBA" id="ARBA00022692"/>
    </source>
</evidence>
<evidence type="ECO:0000259" key="9">
    <source>
        <dbReference type="SMART" id="SM00665"/>
    </source>
</evidence>
<keyword evidence="11" id="KW-1185">Reference proteome</keyword>
<evidence type="ECO:0000313" key="11">
    <source>
        <dbReference type="Proteomes" id="UP000316726"/>
    </source>
</evidence>
<sequence length="266" mass="29662">MIEYYYVRLVHGVLMTVAFVFCHYLGAYAGNRLVKEERKAKGEEGQDDVVVVDGGGWWRKRSKILFWSHVVLQVVGLGLGTGSFVYSMTKFEIPYEYVQYKHGTLGIWVMGLCYFQGLLGVVRPKPVSQEEMAMLGGGKGLLSKLRQGPVLRLCLRRSFEYLHSVLGKVVLALGLINCFTGVALMKSIGYLDEEGVEKWAGWTVGWLVLVFLLDGVVDKYESDSRKVARAAAGRDLPVQVAESPVLVASEQELTRRTHSEPTEPVP</sequence>
<feature type="region of interest" description="Disordered" evidence="7">
    <location>
        <begin position="247"/>
        <end position="266"/>
    </location>
</feature>
<organism evidence="10 11">
    <name type="scientific">Chloropicon primus</name>
    <dbReference type="NCBI Taxonomy" id="1764295"/>
    <lineage>
        <taxon>Eukaryota</taxon>
        <taxon>Viridiplantae</taxon>
        <taxon>Chlorophyta</taxon>
        <taxon>Chloropicophyceae</taxon>
        <taxon>Chloropicales</taxon>
        <taxon>Chloropicaceae</taxon>
        <taxon>Chloropicon</taxon>
    </lineage>
</organism>
<dbReference type="OrthoDB" id="544004at2759"/>
<feature type="transmembrane region" description="Helical" evidence="8">
    <location>
        <begin position="165"/>
        <end position="187"/>
    </location>
</feature>
<evidence type="ECO:0000256" key="4">
    <source>
        <dbReference type="ARBA" id="ARBA00022982"/>
    </source>
</evidence>
<accession>A0A5B8MWM5</accession>
<feature type="compositionally biased region" description="Basic and acidic residues" evidence="7">
    <location>
        <begin position="252"/>
        <end position="266"/>
    </location>
</feature>
<dbReference type="Gene3D" id="1.20.120.1770">
    <property type="match status" value="1"/>
</dbReference>
<evidence type="ECO:0000256" key="1">
    <source>
        <dbReference type="ARBA" id="ARBA00004370"/>
    </source>
</evidence>
<dbReference type="GO" id="GO:0016020">
    <property type="term" value="C:membrane"/>
    <property type="evidence" value="ECO:0007669"/>
    <property type="project" value="UniProtKB-SubCell"/>
</dbReference>
<keyword evidence="3 8" id="KW-0812">Transmembrane</keyword>
<dbReference type="SMART" id="SM00665">
    <property type="entry name" value="B561"/>
    <property type="match status" value="1"/>
</dbReference>
<dbReference type="PANTHER" id="PTHR23130:SF171">
    <property type="entry name" value="OS01G0895300 PROTEIN"/>
    <property type="match status" value="1"/>
</dbReference>
<feature type="transmembrane region" description="Helical" evidence="8">
    <location>
        <begin position="64"/>
        <end position="85"/>
    </location>
</feature>
<gene>
    <name evidence="10" type="ORF">A3770_11p63780</name>
</gene>
<dbReference type="InterPro" id="IPR006593">
    <property type="entry name" value="Cyt_b561/ferric_Rdtase_TM"/>
</dbReference>
<dbReference type="AlphaFoldDB" id="A0A5B8MWM5"/>
<keyword evidence="2" id="KW-0813">Transport</keyword>
<name>A0A5B8MWM5_9CHLO</name>
<dbReference type="Proteomes" id="UP000316726">
    <property type="component" value="Chromosome 11"/>
</dbReference>
<keyword evidence="4" id="KW-0249">Electron transport</keyword>
<evidence type="ECO:0000256" key="7">
    <source>
        <dbReference type="SAM" id="MobiDB-lite"/>
    </source>
</evidence>
<keyword evidence="6 8" id="KW-0472">Membrane</keyword>
<feature type="transmembrane region" description="Helical" evidence="8">
    <location>
        <begin position="199"/>
        <end position="217"/>
    </location>
</feature>
<keyword evidence="5 8" id="KW-1133">Transmembrane helix</keyword>
<evidence type="ECO:0000313" key="10">
    <source>
        <dbReference type="EMBL" id="QDZ23860.1"/>
    </source>
</evidence>
<evidence type="ECO:0000256" key="8">
    <source>
        <dbReference type="SAM" id="Phobius"/>
    </source>
</evidence>
<reference evidence="10 11" key="1">
    <citation type="submission" date="2018-07" db="EMBL/GenBank/DDBJ databases">
        <title>The complete nuclear genome of the prasinophyte Chloropicon primus (CCMP1205).</title>
        <authorList>
            <person name="Pombert J.-F."/>
            <person name="Otis C."/>
            <person name="Turmel M."/>
            <person name="Lemieux C."/>
        </authorList>
    </citation>
    <scope>NUCLEOTIDE SEQUENCE [LARGE SCALE GENOMIC DNA]</scope>
    <source>
        <strain evidence="10 11">CCMP1205</strain>
    </source>
</reference>
<protein>
    <recommendedName>
        <fullName evidence="9">Cytochrome b561 domain-containing protein</fullName>
    </recommendedName>
</protein>